<feature type="domain" description="Nudix hydrolase" evidence="7">
    <location>
        <begin position="7"/>
        <end position="207"/>
    </location>
</feature>
<evidence type="ECO:0000313" key="8">
    <source>
        <dbReference type="EMBL" id="QDO96212.1"/>
    </source>
</evidence>
<evidence type="ECO:0000256" key="2">
    <source>
        <dbReference type="ARBA" id="ARBA00001946"/>
    </source>
</evidence>
<dbReference type="RefSeq" id="WP_144067193.1">
    <property type="nucleotide sequence ID" value="NZ_CP041636.1"/>
</dbReference>
<dbReference type="OrthoDB" id="7183442at2"/>
<accession>A0A516GXI3</accession>
<evidence type="ECO:0000256" key="1">
    <source>
        <dbReference type="ARBA" id="ARBA00001936"/>
    </source>
</evidence>
<dbReference type="PANTHER" id="PTHR12318:SF0">
    <property type="entry name" value="ACYL-COENZYME A DIPHOSPHATASE NUDT19"/>
    <property type="match status" value="1"/>
</dbReference>
<keyword evidence="4 8" id="KW-0378">Hydrolase</keyword>
<dbReference type="InterPro" id="IPR039121">
    <property type="entry name" value="NUDT19"/>
</dbReference>
<dbReference type="Gene3D" id="3.90.79.10">
    <property type="entry name" value="Nucleoside Triphosphate Pyrophosphohydrolase"/>
    <property type="match status" value="1"/>
</dbReference>
<dbReference type="PANTHER" id="PTHR12318">
    <property type="entry name" value="TESTOSTERONE-REGULATED PROTEIN RP2"/>
    <property type="match status" value="1"/>
</dbReference>
<evidence type="ECO:0000259" key="7">
    <source>
        <dbReference type="PROSITE" id="PS51462"/>
    </source>
</evidence>
<keyword evidence="9" id="KW-1185">Reference proteome</keyword>
<dbReference type="Proteomes" id="UP000317496">
    <property type="component" value="Chromosome"/>
</dbReference>
<dbReference type="AlphaFoldDB" id="A0A516GXI3"/>
<comment type="cofactor">
    <cofactor evidence="1">
        <name>Mn(2+)</name>
        <dbReference type="ChEBI" id="CHEBI:29035"/>
    </cofactor>
</comment>
<dbReference type="InterPro" id="IPR000086">
    <property type="entry name" value="NUDIX_hydrolase_dom"/>
</dbReference>
<dbReference type="GO" id="GO:0046872">
    <property type="term" value="F:metal ion binding"/>
    <property type="evidence" value="ECO:0007669"/>
    <property type="project" value="UniProtKB-KW"/>
</dbReference>
<gene>
    <name evidence="8" type="ORF">FNB15_02460</name>
</gene>
<dbReference type="EMBL" id="CP041636">
    <property type="protein sequence ID" value="QDO96212.1"/>
    <property type="molecule type" value="Genomic_DNA"/>
</dbReference>
<dbReference type="PROSITE" id="PS51462">
    <property type="entry name" value="NUDIX"/>
    <property type="match status" value="1"/>
</dbReference>
<dbReference type="GO" id="GO:0016818">
    <property type="term" value="F:hydrolase activity, acting on acid anhydrides, in phosphorus-containing anhydrides"/>
    <property type="evidence" value="ECO:0007669"/>
    <property type="project" value="InterPro"/>
</dbReference>
<evidence type="ECO:0000256" key="3">
    <source>
        <dbReference type="ARBA" id="ARBA00022723"/>
    </source>
</evidence>
<evidence type="ECO:0000313" key="9">
    <source>
        <dbReference type="Proteomes" id="UP000317496"/>
    </source>
</evidence>
<comment type="cofactor">
    <cofactor evidence="2">
        <name>Mg(2+)</name>
        <dbReference type="ChEBI" id="CHEBI:18420"/>
    </cofactor>
</comment>
<keyword evidence="3" id="KW-0479">Metal-binding</keyword>
<sequence length="265" mass="28645">MSDPKSVLRPSSTVLMVRDGAAGLEVFMVKRNHAIDFASGALVFPGGKLADGDSDPVLMGRHARPGAFDPALTSFGFGAIREAFEESGLLLARAKGDGALLSAARVETLGHWREPLNRGEKTLRDMAETEGLDYALDTLVPFAHWITPDVMPKRFDTWFFLAPAPADQIGVHDGSESVESEWVGAQAALDDWEAKTRTIVFATRMQLVKLARSNTVAEALAATKRDTVVDVMPVLDKTSFAEPHLRIPAEAGYGITEVPLSRVGM</sequence>
<organism evidence="8 9">
    <name type="scientific">Ferrovibrio terrae</name>
    <dbReference type="NCBI Taxonomy" id="2594003"/>
    <lineage>
        <taxon>Bacteria</taxon>
        <taxon>Pseudomonadati</taxon>
        <taxon>Pseudomonadota</taxon>
        <taxon>Alphaproteobacteria</taxon>
        <taxon>Rhodospirillales</taxon>
        <taxon>Rhodospirillaceae</taxon>
        <taxon>Ferrovibrio</taxon>
    </lineage>
</organism>
<evidence type="ECO:0000256" key="5">
    <source>
        <dbReference type="ARBA" id="ARBA00022842"/>
    </source>
</evidence>
<dbReference type="KEGG" id="fer:FNB15_02460"/>
<protein>
    <submittedName>
        <fullName evidence="8">NUDIX hydrolase</fullName>
    </submittedName>
</protein>
<keyword evidence="6" id="KW-0464">Manganese</keyword>
<keyword evidence="5" id="KW-0460">Magnesium</keyword>
<evidence type="ECO:0000256" key="4">
    <source>
        <dbReference type="ARBA" id="ARBA00022801"/>
    </source>
</evidence>
<evidence type="ECO:0000256" key="6">
    <source>
        <dbReference type="ARBA" id="ARBA00023211"/>
    </source>
</evidence>
<reference evidence="8 9" key="1">
    <citation type="submission" date="2019-07" db="EMBL/GenBank/DDBJ databases">
        <title>Genome sequencing for Ferrovibrio sp. K5.</title>
        <authorList>
            <person name="Park S.-J."/>
        </authorList>
    </citation>
    <scope>NUCLEOTIDE SEQUENCE [LARGE SCALE GENOMIC DNA]</scope>
    <source>
        <strain evidence="8 9">K5</strain>
    </source>
</reference>
<dbReference type="CDD" id="cd18870">
    <property type="entry name" value="NUDIX_AcylCoAdiphos_Nudt19"/>
    <property type="match status" value="1"/>
</dbReference>
<proteinExistence type="predicted"/>
<name>A0A516GXI3_9PROT</name>
<dbReference type="SUPFAM" id="SSF55811">
    <property type="entry name" value="Nudix"/>
    <property type="match status" value="1"/>
</dbReference>
<dbReference type="InterPro" id="IPR015797">
    <property type="entry name" value="NUDIX_hydrolase-like_dom_sf"/>
</dbReference>